<keyword evidence="2" id="KW-0813">Transport</keyword>
<comment type="caution">
    <text evidence="6">The sequence shown here is derived from an EMBL/GenBank/DDBJ whole genome shotgun (WGS) entry which is preliminary data.</text>
</comment>
<dbReference type="InterPro" id="IPR050840">
    <property type="entry name" value="Adaptor_Complx_Large_Subunit"/>
</dbReference>
<proteinExistence type="predicted"/>
<feature type="domain" description="Clathrin/coatomer adaptor adaptin-like N-terminal" evidence="5">
    <location>
        <begin position="5"/>
        <end position="250"/>
    </location>
</feature>
<dbReference type="GO" id="GO:0030117">
    <property type="term" value="C:membrane coat"/>
    <property type="evidence" value="ECO:0007669"/>
    <property type="project" value="InterPro"/>
</dbReference>
<dbReference type="InterPro" id="IPR002553">
    <property type="entry name" value="Clathrin/coatomer_adapt-like_N"/>
</dbReference>
<dbReference type="AlphaFoldDB" id="A0AAV3RZQ7"/>
<evidence type="ECO:0000259" key="5">
    <source>
        <dbReference type="Pfam" id="PF01602"/>
    </source>
</evidence>
<dbReference type="InterPro" id="IPR011989">
    <property type="entry name" value="ARM-like"/>
</dbReference>
<reference evidence="6 7" key="1">
    <citation type="submission" date="2024-01" db="EMBL/GenBank/DDBJ databases">
        <title>The complete chloroplast genome sequence of Lithospermum erythrorhizon: insights into the phylogenetic relationship among Boraginaceae species and the maternal lineages of purple gromwells.</title>
        <authorList>
            <person name="Okada T."/>
            <person name="Watanabe K."/>
        </authorList>
    </citation>
    <scope>NUCLEOTIDE SEQUENCE [LARGE SCALE GENOMIC DNA]</scope>
</reference>
<evidence type="ECO:0000313" key="6">
    <source>
        <dbReference type="EMBL" id="GAA0185141.1"/>
    </source>
</evidence>
<dbReference type="GO" id="GO:0012505">
    <property type="term" value="C:endomembrane system"/>
    <property type="evidence" value="ECO:0007669"/>
    <property type="project" value="UniProtKB-SubCell"/>
</dbReference>
<keyword evidence="4" id="KW-0472">Membrane</keyword>
<dbReference type="GO" id="GO:0016192">
    <property type="term" value="P:vesicle-mediated transport"/>
    <property type="evidence" value="ECO:0007669"/>
    <property type="project" value="InterPro"/>
</dbReference>
<dbReference type="SUPFAM" id="SSF48371">
    <property type="entry name" value="ARM repeat"/>
    <property type="match status" value="1"/>
</dbReference>
<dbReference type="Pfam" id="PF01602">
    <property type="entry name" value="Adaptin_N"/>
    <property type="match status" value="1"/>
</dbReference>
<keyword evidence="3" id="KW-0653">Protein transport</keyword>
<dbReference type="Proteomes" id="UP001454036">
    <property type="component" value="Unassembled WGS sequence"/>
</dbReference>
<evidence type="ECO:0000256" key="4">
    <source>
        <dbReference type="ARBA" id="ARBA00023136"/>
    </source>
</evidence>
<evidence type="ECO:0000256" key="3">
    <source>
        <dbReference type="ARBA" id="ARBA00022927"/>
    </source>
</evidence>
<dbReference type="InterPro" id="IPR016024">
    <property type="entry name" value="ARM-type_fold"/>
</dbReference>
<dbReference type="GO" id="GO:0006886">
    <property type="term" value="P:intracellular protein transport"/>
    <property type="evidence" value="ECO:0007669"/>
    <property type="project" value="InterPro"/>
</dbReference>
<gene>
    <name evidence="6" type="ORF">LIER_32429</name>
</gene>
<keyword evidence="7" id="KW-1185">Reference proteome</keyword>
<dbReference type="PANTHER" id="PTHR22780">
    <property type="entry name" value="ADAPTIN, ALPHA/GAMMA/EPSILON"/>
    <property type="match status" value="1"/>
</dbReference>
<protein>
    <submittedName>
        <fullName evidence="6">Membrane traffic protein</fullName>
    </submittedName>
</protein>
<accession>A0AAV3RZQ7</accession>
<comment type="subcellular location">
    <subcellularLocation>
        <location evidence="1">Endomembrane system</location>
    </subcellularLocation>
</comment>
<sequence>MSLGLQIRFLKLLRVLGDGDADASDFMNDILAQNAGNAVLYECVATTIMAIEDNGGLRVLAINILGRFLSNRDNNIRYVALNMLVRAISVDSQAVQRHRATILECVKDADASLRKRALELVYVLANESNVQILTKELTDDLVVSDLEFRGDLCAKMCSMVEKFSPNKIWFIDQMLKVLSEAGNYVKDEVWHSLIVVITNALNLHGYSVRSLYKAETLVRVVVWCIGEYGDLLVNNTGVLDIEDPVTVSESAAVDVVDIYKILKAFKLLWNPQNVVRASKNSHDCAVPFPFLDQSPESSKSNL</sequence>
<dbReference type="Gene3D" id="1.25.10.10">
    <property type="entry name" value="Leucine-rich Repeat Variant"/>
    <property type="match status" value="1"/>
</dbReference>
<dbReference type="EMBL" id="BAABME010012458">
    <property type="protein sequence ID" value="GAA0185141.1"/>
    <property type="molecule type" value="Genomic_DNA"/>
</dbReference>
<evidence type="ECO:0000256" key="2">
    <source>
        <dbReference type="ARBA" id="ARBA00022448"/>
    </source>
</evidence>
<evidence type="ECO:0000256" key="1">
    <source>
        <dbReference type="ARBA" id="ARBA00004308"/>
    </source>
</evidence>
<organism evidence="6 7">
    <name type="scientific">Lithospermum erythrorhizon</name>
    <name type="common">Purple gromwell</name>
    <name type="synonym">Lithospermum officinale var. erythrorhizon</name>
    <dbReference type="NCBI Taxonomy" id="34254"/>
    <lineage>
        <taxon>Eukaryota</taxon>
        <taxon>Viridiplantae</taxon>
        <taxon>Streptophyta</taxon>
        <taxon>Embryophyta</taxon>
        <taxon>Tracheophyta</taxon>
        <taxon>Spermatophyta</taxon>
        <taxon>Magnoliopsida</taxon>
        <taxon>eudicotyledons</taxon>
        <taxon>Gunneridae</taxon>
        <taxon>Pentapetalae</taxon>
        <taxon>asterids</taxon>
        <taxon>lamiids</taxon>
        <taxon>Boraginales</taxon>
        <taxon>Boraginaceae</taxon>
        <taxon>Boraginoideae</taxon>
        <taxon>Lithospermeae</taxon>
        <taxon>Lithospermum</taxon>
    </lineage>
</organism>
<evidence type="ECO:0000313" key="7">
    <source>
        <dbReference type="Proteomes" id="UP001454036"/>
    </source>
</evidence>
<name>A0AAV3RZQ7_LITER</name>